<feature type="non-terminal residue" evidence="1">
    <location>
        <position position="656"/>
    </location>
</feature>
<accession>A0ABN9R5E4</accession>
<comment type="caution">
    <text evidence="1">The sequence shown here is derived from an EMBL/GenBank/DDBJ whole genome shotgun (WGS) entry which is preliminary data.</text>
</comment>
<dbReference type="EMBL" id="CAUYUJ010005416">
    <property type="protein sequence ID" value="CAK0813573.1"/>
    <property type="molecule type" value="Genomic_DNA"/>
</dbReference>
<dbReference type="Proteomes" id="UP001189429">
    <property type="component" value="Unassembled WGS sequence"/>
</dbReference>
<evidence type="ECO:0000313" key="2">
    <source>
        <dbReference type="Proteomes" id="UP001189429"/>
    </source>
</evidence>
<keyword evidence="2" id="KW-1185">Reference proteome</keyword>
<gene>
    <name evidence="1" type="ORF">PCOR1329_LOCUS17446</name>
</gene>
<sequence>MAEARPIAPGRLVLVWHGGGEAHWHERLLLCRVEGANWVIAAPDGDVYPEDIYELNCKPCCQGSVPPSIPANVSLHRFAPLGQLHAAAERRQIFEDGIATAQRERANRGIDDAAADAESGAVRDRVALHGWAAGAGLPGGPPAAVAGAGGGAVVPMAAGPPGLGGPPPLPPAAALPAGGLSAAGGGTAVPLAGVPLGAGALPGAAASAHRQWIAVANDGQPGAPAVGADWSVGASAVIVGNFALVKLGTATLVLEGIDVGSKQLKLVARRGELEQAVAAASGGGAGPQAGAAAASAGAQLKATDARVLPVLYDQMGQRFRSFVDAVGLLGEPRFTDFPIQGPRTTFWLCRFIRDQGQVPRARAEKVKHEHGSLMEILENDLTYDQLDVSSLASFEILARRAPSFEGSEHYQGLGRRVAAVAPTLTSLVAGQLQGEAQIQKERRKAREGHQLVEVVFGGLGAFSAVGAVVEDLVEILFEAWRMVARVTYCRCQGWARLKSHVALLVVGFSSAFTAWALNELEGGVAARRSVAQVESRRVLLLLWSEMLCRPCPYLESGPLRMKPPRRFCRAGNIAPFGSAPVSLPGRDLSGVDIYQVLPSDASHKFKRFRDAILLSGEEYALRIKSEGLSNLYIDPVLEAQPAKWEGYCRDLRDRGL</sequence>
<protein>
    <submittedName>
        <fullName evidence="1">Uncharacterized protein</fullName>
    </submittedName>
</protein>
<reference evidence="1" key="1">
    <citation type="submission" date="2023-10" db="EMBL/GenBank/DDBJ databases">
        <authorList>
            <person name="Chen Y."/>
            <person name="Shah S."/>
            <person name="Dougan E. K."/>
            <person name="Thang M."/>
            <person name="Chan C."/>
        </authorList>
    </citation>
    <scope>NUCLEOTIDE SEQUENCE [LARGE SCALE GENOMIC DNA]</scope>
</reference>
<organism evidence="1 2">
    <name type="scientific">Prorocentrum cordatum</name>
    <dbReference type="NCBI Taxonomy" id="2364126"/>
    <lineage>
        <taxon>Eukaryota</taxon>
        <taxon>Sar</taxon>
        <taxon>Alveolata</taxon>
        <taxon>Dinophyceae</taxon>
        <taxon>Prorocentrales</taxon>
        <taxon>Prorocentraceae</taxon>
        <taxon>Prorocentrum</taxon>
    </lineage>
</organism>
<name>A0ABN9R5E4_9DINO</name>
<evidence type="ECO:0000313" key="1">
    <source>
        <dbReference type="EMBL" id="CAK0813573.1"/>
    </source>
</evidence>
<proteinExistence type="predicted"/>